<reference evidence="5 6" key="1">
    <citation type="journal article" date="2020" name="Proc. Natl. Acad. Sci. U.S.A.">
        <title>Ecological drivers of bacterial community assembly in synthetic phycospheres.</title>
        <authorList>
            <person name="Fu H."/>
            <person name="Uchimiya M."/>
            <person name="Gore J."/>
            <person name="Moran M.A."/>
        </authorList>
    </citation>
    <scope>NUCLEOTIDE SEQUENCE [LARGE SCALE GENOMIC DNA]</scope>
    <source>
        <strain evidence="5">HF-Din03</strain>
    </source>
</reference>
<dbReference type="InterPro" id="IPR006433">
    <property type="entry name" value="Prohead_protease"/>
</dbReference>
<gene>
    <name evidence="5" type="ORF">HW564_09410</name>
</gene>
<comment type="caution">
    <text evidence="5">The sequence shown here is derived from an EMBL/GenBank/DDBJ whole genome shotgun (WGS) entry which is preliminary data.</text>
</comment>
<evidence type="ECO:0000313" key="5">
    <source>
        <dbReference type="EMBL" id="NVK97132.1"/>
    </source>
</evidence>
<evidence type="ECO:0000256" key="1">
    <source>
        <dbReference type="ARBA" id="ARBA00022612"/>
    </source>
</evidence>
<dbReference type="InterPro" id="IPR054613">
    <property type="entry name" value="Peptidase_S78_dom"/>
</dbReference>
<dbReference type="NCBIfam" id="TIGR01543">
    <property type="entry name" value="proheadase_HK97"/>
    <property type="match status" value="1"/>
</dbReference>
<dbReference type="AlphaFoldDB" id="A0A850LHU5"/>
<accession>A0A850LHU5</accession>
<keyword evidence="3" id="KW-0378">Hydrolase</keyword>
<evidence type="ECO:0000259" key="4">
    <source>
        <dbReference type="Pfam" id="PF04586"/>
    </source>
</evidence>
<feature type="domain" description="Prohead serine protease" evidence="4">
    <location>
        <begin position="23"/>
        <end position="160"/>
    </location>
</feature>
<dbReference type="OMA" id="WQHDPAE"/>
<sequence length="185" mass="20346">MDMDTGLEHKFARFGDGLTVSEDAVIEGYASLFGQTDQGGDNVQAGAYAASLKTLQAAGQRVKMLWQHDPAQPIGVWDEVREDGRGLWVKGRLLESTQKGREAAALIRAGAIDGLSIGYRTRRASKNDKGQRLLTELELWEVSLVTFPMLPSARVAAKGTSPEVEQTWRSIAELFDSARQELARR</sequence>
<proteinExistence type="predicted"/>
<evidence type="ECO:0000256" key="3">
    <source>
        <dbReference type="ARBA" id="ARBA00022801"/>
    </source>
</evidence>
<protein>
    <submittedName>
        <fullName evidence="5">HK97 family phage prohead protease</fullName>
    </submittedName>
</protein>
<dbReference type="SUPFAM" id="SSF50789">
    <property type="entry name" value="Herpes virus serine proteinase, assemblin"/>
    <property type="match status" value="1"/>
</dbReference>
<dbReference type="Pfam" id="PF04586">
    <property type="entry name" value="Peptidase_S78"/>
    <property type="match status" value="1"/>
</dbReference>
<keyword evidence="2 5" id="KW-0645">Protease</keyword>
<keyword evidence="1" id="KW-1188">Viral release from host cell</keyword>
<dbReference type="EMBL" id="JABXIY010000024">
    <property type="protein sequence ID" value="NVK97132.1"/>
    <property type="molecule type" value="Genomic_DNA"/>
</dbReference>
<evidence type="ECO:0000313" key="6">
    <source>
        <dbReference type="Proteomes" id="UP000565723"/>
    </source>
</evidence>
<dbReference type="GO" id="GO:0006508">
    <property type="term" value="P:proteolysis"/>
    <property type="evidence" value="ECO:0007669"/>
    <property type="project" value="UniProtKB-KW"/>
</dbReference>
<evidence type="ECO:0000256" key="2">
    <source>
        <dbReference type="ARBA" id="ARBA00022670"/>
    </source>
</evidence>
<dbReference type="RefSeq" id="WP_011047983.1">
    <property type="nucleotide sequence ID" value="NZ_CP076685.1"/>
</dbReference>
<dbReference type="Proteomes" id="UP000565723">
    <property type="component" value="Unassembled WGS sequence"/>
</dbReference>
<name>A0A850LHU5_9RHOB</name>
<dbReference type="GO" id="GO:0008233">
    <property type="term" value="F:peptidase activity"/>
    <property type="evidence" value="ECO:0007669"/>
    <property type="project" value="UniProtKB-KW"/>
</dbReference>
<organism evidence="5 6">
    <name type="scientific">Ruegeria pomeroyi</name>
    <dbReference type="NCBI Taxonomy" id="89184"/>
    <lineage>
        <taxon>Bacteria</taxon>
        <taxon>Pseudomonadati</taxon>
        <taxon>Pseudomonadota</taxon>
        <taxon>Alphaproteobacteria</taxon>
        <taxon>Rhodobacterales</taxon>
        <taxon>Roseobacteraceae</taxon>
        <taxon>Ruegeria</taxon>
    </lineage>
</organism>